<protein>
    <recommendedName>
        <fullName evidence="6">S-protein homolog</fullName>
    </recommendedName>
</protein>
<feature type="chain" id="PRO_5041517557" description="S-protein homolog" evidence="6">
    <location>
        <begin position="29"/>
        <end position="194"/>
    </location>
</feature>
<evidence type="ECO:0000256" key="5">
    <source>
        <dbReference type="ARBA" id="ARBA00022729"/>
    </source>
</evidence>
<comment type="caution">
    <text evidence="7">The sequence shown here is derived from an EMBL/GenBank/DDBJ whole genome shotgun (WGS) entry which is preliminary data.</text>
</comment>
<keyword evidence="3 6" id="KW-0713">Self-incompatibility</keyword>
<sequence length="194" mass="22459">MPAYMRNLFLTVAIHLLCSTTCTKVAWGKYEVHVINGILDDPNPVHVHCKSKDDDLGTHDLRANDDIHWRFGLNFFGGTHFTCYFAWRTNVQNFAAFDQWWAYKCASEHRCYWLVKPDGFYFSNYLAPWLSGDWKKEHDWASDSGREEVTLKWEIAFANIGHFVSCSNHILPTDIAMQSTKTYIFPPKNKAGSL</sequence>
<keyword evidence="5 6" id="KW-0732">Signal</keyword>
<dbReference type="AlphaFoldDB" id="A0AA88QBN7"/>
<dbReference type="GO" id="GO:0005576">
    <property type="term" value="C:extracellular region"/>
    <property type="evidence" value="ECO:0007669"/>
    <property type="project" value="UniProtKB-SubCell"/>
</dbReference>
<evidence type="ECO:0000256" key="3">
    <source>
        <dbReference type="ARBA" id="ARBA00022471"/>
    </source>
</evidence>
<feature type="signal peptide" evidence="6">
    <location>
        <begin position="1"/>
        <end position="28"/>
    </location>
</feature>
<dbReference type="GO" id="GO:0060320">
    <property type="term" value="P:rejection of self pollen"/>
    <property type="evidence" value="ECO:0007669"/>
    <property type="project" value="UniProtKB-KW"/>
</dbReference>
<evidence type="ECO:0000256" key="2">
    <source>
        <dbReference type="ARBA" id="ARBA00005581"/>
    </source>
</evidence>
<dbReference type="Pfam" id="PF05938">
    <property type="entry name" value="Self-incomp_S1"/>
    <property type="match status" value="1"/>
</dbReference>
<evidence type="ECO:0000256" key="6">
    <source>
        <dbReference type="RuleBase" id="RU367044"/>
    </source>
</evidence>
<dbReference type="PANTHER" id="PTHR31232">
    <property type="match status" value="1"/>
</dbReference>
<name>A0AA88QBN7_9ASTE</name>
<dbReference type="PANTHER" id="PTHR31232:SF155">
    <property type="entry name" value="PLANT SELF-INCOMPATIBILITY PROTEIN S1 FAMILY"/>
    <property type="match status" value="1"/>
</dbReference>
<evidence type="ECO:0000313" key="8">
    <source>
        <dbReference type="Proteomes" id="UP001187471"/>
    </source>
</evidence>
<dbReference type="Proteomes" id="UP001187471">
    <property type="component" value="Unassembled WGS sequence"/>
</dbReference>
<dbReference type="InterPro" id="IPR010264">
    <property type="entry name" value="Self-incomp_S1"/>
</dbReference>
<reference evidence="7" key="1">
    <citation type="submission" date="2022-12" db="EMBL/GenBank/DDBJ databases">
        <title>Draft genome assemblies for two species of Escallonia (Escalloniales).</title>
        <authorList>
            <person name="Chanderbali A."/>
            <person name="Dervinis C."/>
            <person name="Anghel I."/>
            <person name="Soltis D."/>
            <person name="Soltis P."/>
            <person name="Zapata F."/>
        </authorList>
    </citation>
    <scope>NUCLEOTIDE SEQUENCE</scope>
    <source>
        <strain evidence="7">UCBG92.1500</strain>
        <tissue evidence="7">Leaf</tissue>
    </source>
</reference>
<comment type="subcellular location">
    <subcellularLocation>
        <location evidence="1 6">Secreted</location>
    </subcellularLocation>
</comment>
<gene>
    <name evidence="7" type="ORF">RJ640_012296</name>
</gene>
<evidence type="ECO:0000256" key="4">
    <source>
        <dbReference type="ARBA" id="ARBA00022525"/>
    </source>
</evidence>
<proteinExistence type="inferred from homology"/>
<accession>A0AA88QBN7</accession>
<comment type="similarity">
    <text evidence="2 6">Belongs to the plant self-incompatibility (S1) protein family.</text>
</comment>
<evidence type="ECO:0000313" key="7">
    <source>
        <dbReference type="EMBL" id="KAK2966037.1"/>
    </source>
</evidence>
<keyword evidence="8" id="KW-1185">Reference proteome</keyword>
<evidence type="ECO:0000256" key="1">
    <source>
        <dbReference type="ARBA" id="ARBA00004613"/>
    </source>
</evidence>
<keyword evidence="4 6" id="KW-0964">Secreted</keyword>
<organism evidence="7 8">
    <name type="scientific">Escallonia rubra</name>
    <dbReference type="NCBI Taxonomy" id="112253"/>
    <lineage>
        <taxon>Eukaryota</taxon>
        <taxon>Viridiplantae</taxon>
        <taxon>Streptophyta</taxon>
        <taxon>Embryophyta</taxon>
        <taxon>Tracheophyta</taxon>
        <taxon>Spermatophyta</taxon>
        <taxon>Magnoliopsida</taxon>
        <taxon>eudicotyledons</taxon>
        <taxon>Gunneridae</taxon>
        <taxon>Pentapetalae</taxon>
        <taxon>asterids</taxon>
        <taxon>campanulids</taxon>
        <taxon>Escalloniales</taxon>
        <taxon>Escalloniaceae</taxon>
        <taxon>Escallonia</taxon>
    </lineage>
</organism>
<dbReference type="EMBL" id="JAVXUO010003158">
    <property type="protein sequence ID" value="KAK2966037.1"/>
    <property type="molecule type" value="Genomic_DNA"/>
</dbReference>